<dbReference type="InterPro" id="IPR012347">
    <property type="entry name" value="Ferritin-like"/>
</dbReference>
<dbReference type="EMBL" id="FOOX01000006">
    <property type="protein sequence ID" value="SFG56041.1"/>
    <property type="molecule type" value="Genomic_DNA"/>
</dbReference>
<evidence type="ECO:0000313" key="1">
    <source>
        <dbReference type="EMBL" id="SFG56041.1"/>
    </source>
</evidence>
<gene>
    <name evidence="1" type="ORF">SAMN05660649_01993</name>
</gene>
<proteinExistence type="predicted"/>
<dbReference type="Proteomes" id="UP000199337">
    <property type="component" value="Unassembled WGS sequence"/>
</dbReference>
<dbReference type="STRING" id="341036.SAMN05660649_01993"/>
<dbReference type="AlphaFoldDB" id="A0A1I2T1B9"/>
<name>A0A1I2T1B9_9FIRM</name>
<sequence>MILADIMDKLQKIKEIGKSTKEKQQFINVSEVFYIWEIMVAKLDMLENIQISENFIDDVDLRYISGKVVDVLQTGIVDMEKIMTNYGVPFPARPPAGVNTTISLQHITDKDIYQSLFESVQSFFPILASGYMQGSSPKVIKTIKNHLLLTMEVHELLIEYGKLKGYFNPPPVYNA</sequence>
<dbReference type="OrthoDB" id="1807877at2"/>
<organism evidence="1 2">
    <name type="scientific">Desulfotruncus arcticus DSM 17038</name>
    <dbReference type="NCBI Taxonomy" id="1121424"/>
    <lineage>
        <taxon>Bacteria</taxon>
        <taxon>Bacillati</taxon>
        <taxon>Bacillota</taxon>
        <taxon>Clostridia</taxon>
        <taxon>Eubacteriales</taxon>
        <taxon>Desulfallaceae</taxon>
        <taxon>Desulfotruncus</taxon>
    </lineage>
</organism>
<reference evidence="2" key="1">
    <citation type="submission" date="2016-10" db="EMBL/GenBank/DDBJ databases">
        <authorList>
            <person name="Varghese N."/>
            <person name="Submissions S."/>
        </authorList>
    </citation>
    <scope>NUCLEOTIDE SEQUENCE [LARGE SCALE GENOMIC DNA]</scope>
    <source>
        <strain evidence="2">DSM 17038</strain>
    </source>
</reference>
<evidence type="ECO:0008006" key="3">
    <source>
        <dbReference type="Google" id="ProtNLM"/>
    </source>
</evidence>
<accession>A0A1I2T1B9</accession>
<dbReference type="Gene3D" id="1.20.1260.10">
    <property type="match status" value="1"/>
</dbReference>
<keyword evidence="2" id="KW-1185">Reference proteome</keyword>
<evidence type="ECO:0000313" key="2">
    <source>
        <dbReference type="Proteomes" id="UP000199337"/>
    </source>
</evidence>
<protein>
    <recommendedName>
        <fullName evidence="3">DUF3231 family protein</fullName>
    </recommendedName>
</protein>